<organism evidence="7 8">
    <name type="scientific">Teretinema zuelzerae</name>
    <dbReference type="NCBI Taxonomy" id="156"/>
    <lineage>
        <taxon>Bacteria</taxon>
        <taxon>Pseudomonadati</taxon>
        <taxon>Spirochaetota</taxon>
        <taxon>Spirochaetia</taxon>
        <taxon>Spirochaetales</taxon>
        <taxon>Treponemataceae</taxon>
        <taxon>Teretinema</taxon>
    </lineage>
</organism>
<dbReference type="Proteomes" id="UP001198163">
    <property type="component" value="Unassembled WGS sequence"/>
</dbReference>
<gene>
    <name evidence="7" type="ORF">K7J14_14090</name>
</gene>
<keyword evidence="4 6" id="KW-1133">Transmembrane helix</keyword>
<protein>
    <submittedName>
        <fullName evidence="7">Lysoplasmalogenase</fullName>
    </submittedName>
</protein>
<feature type="transmembrane region" description="Helical" evidence="6">
    <location>
        <begin position="43"/>
        <end position="63"/>
    </location>
</feature>
<evidence type="ECO:0000313" key="7">
    <source>
        <dbReference type="EMBL" id="MCD1655824.1"/>
    </source>
</evidence>
<feature type="transmembrane region" description="Helical" evidence="6">
    <location>
        <begin position="222"/>
        <end position="242"/>
    </location>
</feature>
<evidence type="ECO:0000256" key="5">
    <source>
        <dbReference type="ARBA" id="ARBA00023136"/>
    </source>
</evidence>
<reference evidence="7" key="1">
    <citation type="submission" date="2021-08" db="EMBL/GenBank/DDBJ databases">
        <title>Comparative analyses of Brucepasteria parasyntrophica and Teretinema zuelzerae.</title>
        <authorList>
            <person name="Song Y."/>
            <person name="Brune A."/>
        </authorList>
    </citation>
    <scope>NUCLEOTIDE SEQUENCE</scope>
    <source>
        <strain evidence="7">DSM 1903</strain>
    </source>
</reference>
<comment type="similarity">
    <text evidence="2">Belongs to the TMEM86 family.</text>
</comment>
<evidence type="ECO:0000256" key="6">
    <source>
        <dbReference type="SAM" id="Phobius"/>
    </source>
</evidence>
<feature type="transmembrane region" description="Helical" evidence="6">
    <location>
        <begin position="69"/>
        <end position="86"/>
    </location>
</feature>
<proteinExistence type="inferred from homology"/>
<evidence type="ECO:0000256" key="1">
    <source>
        <dbReference type="ARBA" id="ARBA00004141"/>
    </source>
</evidence>
<dbReference type="InterPro" id="IPR012506">
    <property type="entry name" value="TMEM86B-like"/>
</dbReference>
<comment type="caution">
    <text evidence="7">The sequence shown here is derived from an EMBL/GenBank/DDBJ whole genome shotgun (WGS) entry which is preliminary data.</text>
</comment>
<feature type="transmembrane region" description="Helical" evidence="6">
    <location>
        <begin position="130"/>
        <end position="150"/>
    </location>
</feature>
<dbReference type="GO" id="GO:0016020">
    <property type="term" value="C:membrane"/>
    <property type="evidence" value="ECO:0007669"/>
    <property type="project" value="UniProtKB-SubCell"/>
</dbReference>
<keyword evidence="8" id="KW-1185">Reference proteome</keyword>
<dbReference type="EMBL" id="JAINWA010000003">
    <property type="protein sequence ID" value="MCD1655824.1"/>
    <property type="molecule type" value="Genomic_DNA"/>
</dbReference>
<feature type="transmembrane region" description="Helical" evidence="6">
    <location>
        <begin position="98"/>
        <end position="118"/>
    </location>
</feature>
<feature type="transmembrane region" description="Helical" evidence="6">
    <location>
        <begin position="6"/>
        <end position="23"/>
    </location>
</feature>
<dbReference type="AlphaFoldDB" id="A0AAE3EJE6"/>
<evidence type="ECO:0000256" key="3">
    <source>
        <dbReference type="ARBA" id="ARBA00022692"/>
    </source>
</evidence>
<feature type="transmembrane region" description="Helical" evidence="6">
    <location>
        <begin position="171"/>
        <end position="202"/>
    </location>
</feature>
<evidence type="ECO:0000313" key="8">
    <source>
        <dbReference type="Proteomes" id="UP001198163"/>
    </source>
</evidence>
<dbReference type="Pfam" id="PF07947">
    <property type="entry name" value="YhhN"/>
    <property type="match status" value="1"/>
</dbReference>
<name>A0AAE3EJE6_9SPIR</name>
<keyword evidence="3 6" id="KW-0812">Transmembrane</keyword>
<sequence>MNMLAVSLGFIPFIVLLSFSIHWRSLKTVSSSSARLEYSRVPYLGYSFLLVMVSWVLFIASPAKEFPSLLIPLGSIFAIIGDYFNLQHEFAQRITRNTPIFGGLLSFSITQICYSAAFCAFSSNSSLFNFTYSIPLIVLFVSIPQIVFSLRVYYKGMPARIVWGSRVYSCLLGFMAAAALIYAFAYGGFWILIACGGVLYLISDSILGETTVHGRHPRAEYQLPWITYLAAQGCIIIGYGLLSP</sequence>
<comment type="subcellular location">
    <subcellularLocation>
        <location evidence="1">Membrane</location>
        <topology evidence="1">Multi-pass membrane protein</topology>
    </subcellularLocation>
</comment>
<evidence type="ECO:0000256" key="4">
    <source>
        <dbReference type="ARBA" id="ARBA00022989"/>
    </source>
</evidence>
<accession>A0AAE3EJE6</accession>
<keyword evidence="5 6" id="KW-0472">Membrane</keyword>
<evidence type="ECO:0000256" key="2">
    <source>
        <dbReference type="ARBA" id="ARBA00007375"/>
    </source>
</evidence>